<name>A0A3D8J5E6_9HELI</name>
<dbReference type="RefSeq" id="WP_115568754.1">
    <property type="nucleotide sequence ID" value="NZ_NXLV01000001.1"/>
</dbReference>
<keyword evidence="1" id="KW-0472">Membrane</keyword>
<dbReference type="AlphaFoldDB" id="A0A3D8J5E6"/>
<keyword evidence="1" id="KW-1133">Transmembrane helix</keyword>
<dbReference type="Proteomes" id="UP000257045">
    <property type="component" value="Unassembled WGS sequence"/>
</dbReference>
<dbReference type="EMBL" id="NXLV01000001">
    <property type="protein sequence ID" value="RDU72124.1"/>
    <property type="molecule type" value="Genomic_DNA"/>
</dbReference>
<evidence type="ECO:0000313" key="3">
    <source>
        <dbReference type="Proteomes" id="UP000257045"/>
    </source>
</evidence>
<proteinExistence type="predicted"/>
<protein>
    <submittedName>
        <fullName evidence="2">Uncharacterized protein</fullName>
    </submittedName>
</protein>
<evidence type="ECO:0000256" key="1">
    <source>
        <dbReference type="SAM" id="Phobius"/>
    </source>
</evidence>
<gene>
    <name evidence="2" type="ORF">CQA58_00530</name>
</gene>
<dbReference type="OrthoDB" id="5363267at2"/>
<comment type="caution">
    <text evidence="2">The sequence shown here is derived from an EMBL/GenBank/DDBJ whole genome shotgun (WGS) entry which is preliminary data.</text>
</comment>
<accession>A0A3D8J5E6</accession>
<keyword evidence="1" id="KW-0812">Transmembrane</keyword>
<organism evidence="2 3">
    <name type="scientific">Helicobacter brantae</name>
    <dbReference type="NCBI Taxonomy" id="375927"/>
    <lineage>
        <taxon>Bacteria</taxon>
        <taxon>Pseudomonadati</taxon>
        <taxon>Campylobacterota</taxon>
        <taxon>Epsilonproteobacteria</taxon>
        <taxon>Campylobacterales</taxon>
        <taxon>Helicobacteraceae</taxon>
        <taxon>Helicobacter</taxon>
    </lineage>
</organism>
<sequence>MKNLLWQLFSGLIPLSMLFLALYIFDPYQFYHKPYFRNDIFDSNMHYQNAGIINNYDFDSIILGSSLMVNTSSNEASQKLGNHWVNLSISGGVINERLDILNYAMSRKDIKDVIFSIEPGWISDNKRENKFLYLYDGNPFNDFKTYLNEKFFFCLFIQKSCIRGKHKLDRPASIFDSIAFTSRLGGIQSWIKNSNHPEINTILKKIVSFQNTTLKTNNQKLSEYLIDTLQKYQNTNFYLVIPPISRLSNKLEYDQNFYPIVKKILSYHLKNIKIYGFDNTNIPDDISRYVDLVHYDEKINSFMLDAIKNDTHRITLENVDSYFEEMKKKVEAYDIEPLRKQIIESGVLSH</sequence>
<evidence type="ECO:0000313" key="2">
    <source>
        <dbReference type="EMBL" id="RDU72124.1"/>
    </source>
</evidence>
<reference evidence="2 3" key="1">
    <citation type="submission" date="2018-04" db="EMBL/GenBank/DDBJ databases">
        <title>Novel Campyloabacter and Helicobacter Species and Strains.</title>
        <authorList>
            <person name="Mannion A.J."/>
            <person name="Shen Z."/>
            <person name="Fox J.G."/>
        </authorList>
    </citation>
    <scope>NUCLEOTIDE SEQUENCE [LARGE SCALE GENOMIC DNA]</scope>
    <source>
        <strain evidence="2 3">MIT 04-9366</strain>
    </source>
</reference>
<feature type="transmembrane region" description="Helical" evidence="1">
    <location>
        <begin position="6"/>
        <end position="25"/>
    </location>
</feature>
<keyword evidence="3" id="KW-1185">Reference proteome</keyword>